<keyword evidence="3" id="KW-0378">Hydrolase</keyword>
<evidence type="ECO:0000313" key="8">
    <source>
        <dbReference type="EMBL" id="GAK53214.1"/>
    </source>
</evidence>
<dbReference type="PANTHER" id="PTHR30624:SF0">
    <property type="entry name" value="METALLOPROTEASE SLR0863"/>
    <property type="match status" value="1"/>
</dbReference>
<dbReference type="SUPFAM" id="SSF111283">
    <property type="entry name" value="Putative modulator of DNA gyrase, PmbA/TldD"/>
    <property type="match status" value="1"/>
</dbReference>
<organism evidence="8">
    <name type="scientific">Candidatus Moduliflexus flocculans</name>
    <dbReference type="NCBI Taxonomy" id="1499966"/>
    <lineage>
        <taxon>Bacteria</taxon>
        <taxon>Candidatus Moduliflexota</taxon>
        <taxon>Candidatus Moduliflexia</taxon>
        <taxon>Candidatus Moduliflexales</taxon>
        <taxon>Candidatus Moduliflexaceae</taxon>
    </lineage>
</organism>
<protein>
    <submittedName>
        <fullName evidence="8">TldD/PmbA family protein</fullName>
    </submittedName>
</protein>
<dbReference type="InterPro" id="IPR045570">
    <property type="entry name" value="Metalloprtase-TldD/E_cen_dom"/>
</dbReference>
<dbReference type="InterPro" id="IPR035068">
    <property type="entry name" value="TldD/PmbA_N"/>
</dbReference>
<feature type="domain" description="Metalloprotease TldD/E N-terminal" evidence="5">
    <location>
        <begin position="17"/>
        <end position="79"/>
    </location>
</feature>
<feature type="domain" description="Metalloprotease TldD/E central" evidence="7">
    <location>
        <begin position="110"/>
        <end position="185"/>
    </location>
</feature>
<keyword evidence="4" id="KW-0482">Metalloprotease</keyword>
<reference evidence="8" key="1">
    <citation type="journal article" date="2015" name="PeerJ">
        <title>First genomic representation of candidate bacterial phylum KSB3 points to enhanced environmental sensing as a trigger of wastewater bulking.</title>
        <authorList>
            <person name="Sekiguchi Y."/>
            <person name="Ohashi A."/>
            <person name="Parks D.H."/>
            <person name="Yamauchi T."/>
            <person name="Tyson G.W."/>
            <person name="Hugenholtz P."/>
        </authorList>
    </citation>
    <scope>NUCLEOTIDE SEQUENCE [LARGE SCALE GENOMIC DNA]</scope>
</reference>
<dbReference type="GO" id="GO:0006508">
    <property type="term" value="P:proteolysis"/>
    <property type="evidence" value="ECO:0007669"/>
    <property type="project" value="UniProtKB-KW"/>
</dbReference>
<dbReference type="GO" id="GO:0008237">
    <property type="term" value="F:metallopeptidase activity"/>
    <property type="evidence" value="ECO:0007669"/>
    <property type="project" value="UniProtKB-KW"/>
</dbReference>
<name>A0A0S6W6A5_9BACT</name>
<evidence type="ECO:0000313" key="9">
    <source>
        <dbReference type="Proteomes" id="UP000030700"/>
    </source>
</evidence>
<dbReference type="PANTHER" id="PTHR30624">
    <property type="entry name" value="UNCHARACTERIZED PROTEIN TLDD AND PMBA"/>
    <property type="match status" value="1"/>
</dbReference>
<evidence type="ECO:0000256" key="1">
    <source>
        <dbReference type="ARBA" id="ARBA00005836"/>
    </source>
</evidence>
<dbReference type="InterPro" id="IPR036059">
    <property type="entry name" value="TldD/PmbA_sf"/>
</dbReference>
<dbReference type="Pfam" id="PF19289">
    <property type="entry name" value="PmbA_TldD_3rd"/>
    <property type="match status" value="1"/>
</dbReference>
<dbReference type="GO" id="GO:0005829">
    <property type="term" value="C:cytosol"/>
    <property type="evidence" value="ECO:0007669"/>
    <property type="project" value="TreeGrafter"/>
</dbReference>
<dbReference type="InterPro" id="IPR002510">
    <property type="entry name" value="Metalloprtase-TldD/E_N"/>
</dbReference>
<evidence type="ECO:0000256" key="3">
    <source>
        <dbReference type="ARBA" id="ARBA00022801"/>
    </source>
</evidence>
<dbReference type="InterPro" id="IPR045569">
    <property type="entry name" value="Metalloprtase-TldD/E_C"/>
</dbReference>
<gene>
    <name evidence="8" type="ORF">U14_04477</name>
</gene>
<dbReference type="STRING" id="1499966.U14_04477"/>
<proteinExistence type="inferred from homology"/>
<keyword evidence="9" id="KW-1185">Reference proteome</keyword>
<dbReference type="HOGENOM" id="CLU_026425_1_2_0"/>
<evidence type="ECO:0000259" key="7">
    <source>
        <dbReference type="Pfam" id="PF19290"/>
    </source>
</evidence>
<dbReference type="EMBL" id="DF820459">
    <property type="protein sequence ID" value="GAK53214.1"/>
    <property type="molecule type" value="Genomic_DNA"/>
</dbReference>
<feature type="domain" description="Metalloprotease TldD/E C-terminal" evidence="6">
    <location>
        <begin position="253"/>
        <end position="435"/>
    </location>
</feature>
<evidence type="ECO:0000259" key="5">
    <source>
        <dbReference type="Pfam" id="PF01523"/>
    </source>
</evidence>
<dbReference type="Pfam" id="PF01523">
    <property type="entry name" value="PmbA_TldD_1st"/>
    <property type="match status" value="1"/>
</dbReference>
<dbReference type="AlphaFoldDB" id="A0A0S6W6A5"/>
<accession>A0A0S6W6A5</accession>
<sequence length="442" mass="48361">MKHDLQPYTHLFQGYTELRVQERHEQRVAVFNGEVMENRRITTGGVAARAYSNGGWGMASFSNIEDATITQAIRDAADHARWLGEQESRQALTLPAYPGVDEHDLSAPQNELSRKDLIDVLRVVDGYLTARYPKLVSRVLTLYTDDAEKTLITSDGAAAYSRIPRMRISIHLTVEHGAERVSLAEYYGGLGYLQDYYVRFEPLYEQCDALYTHLQRKAEGIACSAGNAECVLEGDVAALLAYEAACEFSKIASGEDIASPLVSLVDAAHTFSGKPCPSPVFVDDEGTLAQDVSIIEQGISKAALLDKEDAARVQAQPTGNARAAHLHESPQLAPRNTALLAGSHRLPDMIASIENGYYLMKVERIQSPAGHSLFALTLGYEITHGRLGKGVRETVISGEIADMLRNVSMMSTDIRWLSGEWRGLPVGMAAPAVKCRILLGGK</sequence>
<evidence type="ECO:0000256" key="2">
    <source>
        <dbReference type="ARBA" id="ARBA00022670"/>
    </source>
</evidence>
<keyword evidence="2" id="KW-0645">Protease</keyword>
<evidence type="ECO:0000256" key="4">
    <source>
        <dbReference type="ARBA" id="ARBA00023049"/>
    </source>
</evidence>
<dbReference type="Gene3D" id="3.30.2290.10">
    <property type="entry name" value="PmbA/TldD superfamily"/>
    <property type="match status" value="1"/>
</dbReference>
<comment type="similarity">
    <text evidence="1">Belongs to the peptidase U62 family.</text>
</comment>
<dbReference type="InterPro" id="IPR051463">
    <property type="entry name" value="Peptidase_U62_metallo"/>
</dbReference>
<dbReference type="Pfam" id="PF19290">
    <property type="entry name" value="PmbA_TldD_2nd"/>
    <property type="match status" value="1"/>
</dbReference>
<evidence type="ECO:0000259" key="6">
    <source>
        <dbReference type="Pfam" id="PF19289"/>
    </source>
</evidence>
<dbReference type="Proteomes" id="UP000030700">
    <property type="component" value="Unassembled WGS sequence"/>
</dbReference>